<name>A0A372ZK29_9ACTN</name>
<protein>
    <submittedName>
        <fullName evidence="3">Uncharacterized protein</fullName>
    </submittedName>
</protein>
<feature type="region of interest" description="Disordered" evidence="1">
    <location>
        <begin position="101"/>
        <end position="132"/>
    </location>
</feature>
<keyword evidence="2" id="KW-1133">Transmembrane helix</keyword>
<organism evidence="3 4">
    <name type="scientific">Kitasatospora xanthocidica</name>
    <dbReference type="NCBI Taxonomy" id="83382"/>
    <lineage>
        <taxon>Bacteria</taxon>
        <taxon>Bacillati</taxon>
        <taxon>Actinomycetota</taxon>
        <taxon>Actinomycetes</taxon>
        <taxon>Kitasatosporales</taxon>
        <taxon>Streptomycetaceae</taxon>
        <taxon>Kitasatospora</taxon>
    </lineage>
</organism>
<gene>
    <name evidence="3" type="ORF">DR950_40345</name>
</gene>
<evidence type="ECO:0000256" key="1">
    <source>
        <dbReference type="SAM" id="MobiDB-lite"/>
    </source>
</evidence>
<keyword evidence="2" id="KW-0472">Membrane</keyword>
<feature type="transmembrane region" description="Helical" evidence="2">
    <location>
        <begin position="81"/>
        <end position="102"/>
    </location>
</feature>
<dbReference type="RefSeq" id="WP_117492933.1">
    <property type="nucleotide sequence ID" value="NZ_QVIG01000003.1"/>
</dbReference>
<proteinExistence type="predicted"/>
<dbReference type="Proteomes" id="UP000263377">
    <property type="component" value="Unassembled WGS sequence"/>
</dbReference>
<reference evidence="3 4" key="1">
    <citation type="submission" date="2018-08" db="EMBL/GenBank/DDBJ databases">
        <title>Diversity &amp; Physiological Properties of Lignin-Decomposing Actinobacteria from Soil.</title>
        <authorList>
            <person name="Roh S.G."/>
            <person name="Kim S.B."/>
        </authorList>
    </citation>
    <scope>NUCLEOTIDE SEQUENCE [LARGE SCALE GENOMIC DNA]</scope>
    <source>
        <strain evidence="3 4">MMS17-GH009</strain>
    </source>
</reference>
<keyword evidence="2" id="KW-0812">Transmembrane</keyword>
<comment type="caution">
    <text evidence="3">The sequence shown here is derived from an EMBL/GenBank/DDBJ whole genome shotgun (WGS) entry which is preliminary data.</text>
</comment>
<evidence type="ECO:0000256" key="2">
    <source>
        <dbReference type="SAM" id="Phobius"/>
    </source>
</evidence>
<evidence type="ECO:0000313" key="4">
    <source>
        <dbReference type="Proteomes" id="UP000263377"/>
    </source>
</evidence>
<keyword evidence="4" id="KW-1185">Reference proteome</keyword>
<feature type="compositionally biased region" description="Basic and acidic residues" evidence="1">
    <location>
        <begin position="26"/>
        <end position="40"/>
    </location>
</feature>
<dbReference type="AlphaFoldDB" id="A0A372ZK29"/>
<accession>A0A372ZK29</accession>
<sequence length="132" mass="13032">MTTPPPRPRAAADPGSAAAVVLGHRPDLTVDQPAEDREAAASRGPGHQYGHGTVGTVAAVTPAVVLTTRPAPPESGAGIEAGLLALTVLAAVAVAAVAAAVAPRARGRRPGRAEASRRGAGPEPVVRLGPRA</sequence>
<dbReference type="EMBL" id="QVIG01000003">
    <property type="protein sequence ID" value="RGD55597.1"/>
    <property type="molecule type" value="Genomic_DNA"/>
</dbReference>
<evidence type="ECO:0000313" key="3">
    <source>
        <dbReference type="EMBL" id="RGD55597.1"/>
    </source>
</evidence>
<feature type="region of interest" description="Disordered" evidence="1">
    <location>
        <begin position="26"/>
        <end position="53"/>
    </location>
</feature>